<dbReference type="RefSeq" id="WP_166218087.1">
    <property type="nucleotide sequence ID" value="NZ_CP088287.1"/>
</dbReference>
<accession>A0A973WAS3</accession>
<proteinExistence type="predicted"/>
<protein>
    <submittedName>
        <fullName evidence="1">Uncharacterized protein</fullName>
    </submittedName>
</protein>
<reference evidence="1" key="1">
    <citation type="submission" date="2020-06" db="EMBL/GenBank/DDBJ databases">
        <title>Whole Genome Sequence of Bradyrhizobium sp. Strain 1S1.</title>
        <authorList>
            <person name="Bromfield E.S.P."/>
            <person name="Cloutier S."/>
        </authorList>
    </citation>
    <scope>NUCLEOTIDE SEQUENCE [LARGE SCALE GENOMIC DNA]</scope>
    <source>
        <strain evidence="1">1S1</strain>
    </source>
</reference>
<dbReference type="EMBL" id="JAAOLE020000002">
    <property type="protein sequence ID" value="NVI50312.1"/>
    <property type="molecule type" value="Genomic_DNA"/>
</dbReference>
<organism evidence="1">
    <name type="scientific">Bradyrhizobium septentrionale</name>
    <dbReference type="NCBI Taxonomy" id="1404411"/>
    <lineage>
        <taxon>Bacteria</taxon>
        <taxon>Pseudomonadati</taxon>
        <taxon>Pseudomonadota</taxon>
        <taxon>Alphaproteobacteria</taxon>
        <taxon>Hyphomicrobiales</taxon>
        <taxon>Nitrobacteraceae</taxon>
        <taxon>Bradyrhizobium</taxon>
    </lineage>
</organism>
<dbReference type="AlphaFoldDB" id="A0A973WAS3"/>
<evidence type="ECO:0000313" key="1">
    <source>
        <dbReference type="EMBL" id="NVI50312.1"/>
    </source>
</evidence>
<gene>
    <name evidence="1" type="ORF">HAP48_047360</name>
</gene>
<sequence>MSAAVVNCVRLRLGTTESTELSDMVEIRIDLPSGPTNLETTMSEARIRSRSRQAILAAEPRCIYCDGPPQTLEHMPSRGMLRGKERPSGMEYAACSACNNGTRGADAVAALMARIHPDNDVGSWQAEEMRKLVSAVDAHAPGVRDEMSRPDKARSEWLRTTDFGLLKRVVRVHADGPRMNANLSVYGAKLAMALYREHVGSALPLHGRVWCQFAFNGGMTQEHLDARLRIVPVHETLRQGRKNVADQFAYRYNCDARTVVAAVVQFHRGLWFTVFASSDVRIIELFNKPEFVGLPASALVKPGELLNVLRPTIVAA</sequence>
<name>A0A973WAS3_9BRAD</name>
<comment type="caution">
    <text evidence="1">The sequence shown here is derived from an EMBL/GenBank/DDBJ whole genome shotgun (WGS) entry which is preliminary data.</text>
</comment>